<reference evidence="1" key="1">
    <citation type="journal article" date="2011" name="PLoS Genet.">
        <title>Parallel evolution of a type IV secretion system in radiating lineages of the host-restricted bacterial pathogen Bartonella.</title>
        <authorList>
            <person name="Engel P."/>
            <person name="Salzburger W."/>
            <person name="Liesch M."/>
            <person name="Chang C.C."/>
            <person name="Maruyama S."/>
            <person name="Lanz C."/>
            <person name="Calteau A."/>
            <person name="Lajus A."/>
            <person name="Medigue C."/>
            <person name="Schuster S.C."/>
            <person name="Dehio C."/>
        </authorList>
    </citation>
    <scope>NUCLEOTIDE SEQUENCE</scope>
    <source>
        <strain evidence="1">ATCC BAA-1498</strain>
    </source>
</reference>
<organism evidence="1">
    <name type="scientific">Bartonella rochalimae ATCC BAA-1498</name>
    <dbReference type="NCBI Taxonomy" id="685782"/>
    <lineage>
        <taxon>Bacteria</taxon>
        <taxon>Pseudomonadati</taxon>
        <taxon>Pseudomonadota</taxon>
        <taxon>Alphaproteobacteria</taxon>
        <taxon>Hyphomicrobiales</taxon>
        <taxon>Bartonellaceae</taxon>
        <taxon>Bartonella</taxon>
    </lineage>
</organism>
<accession>E6YK93</accession>
<dbReference type="EMBL" id="FN645455">
    <property type="protein sequence ID" value="CBI77281.1"/>
    <property type="molecule type" value="Genomic_DNA"/>
</dbReference>
<protein>
    <submittedName>
        <fullName evidence="1">Uncharacterized protein</fullName>
    </submittedName>
</protein>
<gene>
    <name evidence="1" type="ORF">BARRO_10214</name>
</gene>
<evidence type="ECO:0000313" key="1">
    <source>
        <dbReference type="EMBL" id="CBI77281.1"/>
    </source>
</evidence>
<dbReference type="RefSeq" id="WP_051668832.1">
    <property type="nucleotide sequence ID" value="NZ_KL407337.1"/>
</dbReference>
<dbReference type="AlphaFoldDB" id="E6YK93"/>
<proteinExistence type="predicted"/>
<name>E6YK93_9HYPH</name>
<sequence>MLWVSNIINSKRIIEHYEIKLTAGKIDAVYFEEVRQRVRTNAARVCDNLLATLTTQCKYYYIPYVRKRQ</sequence>